<reference evidence="12 13" key="1">
    <citation type="journal article" date="2011" name="J. Bacteriol.">
        <title>Genome sequence of Salinisphaera shabanensis, a gammaproteobacterium from the harsh, variable environment of the brine-seawater interface of the Shaban Deep in the Red Sea.</title>
        <authorList>
            <person name="Antunes A."/>
            <person name="Alam I."/>
            <person name="Bajic V.B."/>
            <person name="Stingl U."/>
        </authorList>
    </citation>
    <scope>NUCLEOTIDE SEQUENCE [LARGE SCALE GENOMIC DNA]</scope>
    <source>
        <strain evidence="12 13">E1L3A</strain>
    </source>
</reference>
<dbReference type="CDD" id="cd00082">
    <property type="entry name" value="HisKA"/>
    <property type="match status" value="1"/>
</dbReference>
<keyword evidence="13" id="KW-1185">Reference proteome</keyword>
<evidence type="ECO:0000259" key="10">
    <source>
        <dbReference type="PROSITE" id="PS50110"/>
    </source>
</evidence>
<dbReference type="SUPFAM" id="SSF47384">
    <property type="entry name" value="Homodimeric domain of signal transducing histidine kinase"/>
    <property type="match status" value="1"/>
</dbReference>
<dbReference type="Pfam" id="PF00072">
    <property type="entry name" value="Response_reg"/>
    <property type="match status" value="1"/>
</dbReference>
<dbReference type="EC" id="2.7.13.3" evidence="2"/>
<evidence type="ECO:0000256" key="8">
    <source>
        <dbReference type="SAM" id="MobiDB-lite"/>
    </source>
</evidence>
<comment type="caution">
    <text evidence="12">The sequence shown here is derived from an EMBL/GenBank/DDBJ whole genome shotgun (WGS) entry which is preliminary data.</text>
</comment>
<dbReference type="Proteomes" id="UP000006242">
    <property type="component" value="Unassembled WGS sequence"/>
</dbReference>
<keyword evidence="6" id="KW-0902">Two-component regulatory system</keyword>
<dbReference type="Gene3D" id="3.30.450.20">
    <property type="entry name" value="PAS domain"/>
    <property type="match status" value="2"/>
</dbReference>
<accession>U2FQJ8</accession>
<dbReference type="InterPro" id="IPR001789">
    <property type="entry name" value="Sig_transdc_resp-reg_receiver"/>
</dbReference>
<proteinExistence type="predicted"/>
<dbReference type="GO" id="GO:0005886">
    <property type="term" value="C:plasma membrane"/>
    <property type="evidence" value="ECO:0007669"/>
    <property type="project" value="TreeGrafter"/>
</dbReference>
<organism evidence="12 13">
    <name type="scientific">Salinisphaera shabanensis E1L3A</name>
    <dbReference type="NCBI Taxonomy" id="1033802"/>
    <lineage>
        <taxon>Bacteria</taxon>
        <taxon>Pseudomonadati</taxon>
        <taxon>Pseudomonadota</taxon>
        <taxon>Gammaproteobacteria</taxon>
        <taxon>Salinisphaerales</taxon>
        <taxon>Salinisphaeraceae</taxon>
        <taxon>Salinisphaera</taxon>
    </lineage>
</organism>
<evidence type="ECO:0000256" key="3">
    <source>
        <dbReference type="ARBA" id="ARBA00022553"/>
    </source>
</evidence>
<dbReference type="Pfam" id="PF00512">
    <property type="entry name" value="HisKA"/>
    <property type="match status" value="1"/>
</dbReference>
<dbReference type="AlphaFoldDB" id="U2FQJ8"/>
<dbReference type="SUPFAM" id="SSF55785">
    <property type="entry name" value="PYP-like sensor domain (PAS domain)"/>
    <property type="match status" value="2"/>
</dbReference>
<feature type="compositionally biased region" description="Basic residues" evidence="8">
    <location>
        <begin position="669"/>
        <end position="690"/>
    </location>
</feature>
<keyword evidence="5 12" id="KW-0418">Kinase</keyword>
<dbReference type="PANTHER" id="PTHR43047:SF68">
    <property type="entry name" value="HISTIDINE KINASE 5"/>
    <property type="match status" value="1"/>
</dbReference>
<feature type="domain" description="Response regulatory" evidence="10">
    <location>
        <begin position="523"/>
        <end position="641"/>
    </location>
</feature>
<dbReference type="SUPFAM" id="SSF52172">
    <property type="entry name" value="CheY-like"/>
    <property type="match status" value="1"/>
</dbReference>
<dbReference type="InterPro" id="IPR003594">
    <property type="entry name" value="HATPase_dom"/>
</dbReference>
<dbReference type="PROSITE" id="PS50110">
    <property type="entry name" value="RESPONSE_REGULATORY"/>
    <property type="match status" value="1"/>
</dbReference>
<evidence type="ECO:0000259" key="9">
    <source>
        <dbReference type="PROSITE" id="PS50109"/>
    </source>
</evidence>
<dbReference type="InterPro" id="IPR003661">
    <property type="entry name" value="HisK_dim/P_dom"/>
</dbReference>
<dbReference type="PANTHER" id="PTHR43047">
    <property type="entry name" value="TWO-COMPONENT HISTIDINE PROTEIN KINASE"/>
    <property type="match status" value="1"/>
</dbReference>
<dbReference type="InterPro" id="IPR000700">
    <property type="entry name" value="PAS-assoc_C"/>
</dbReference>
<evidence type="ECO:0000259" key="11">
    <source>
        <dbReference type="PROSITE" id="PS50113"/>
    </source>
</evidence>
<keyword evidence="4 12" id="KW-0808">Transferase</keyword>
<name>U2FQJ8_9GAMM</name>
<feature type="domain" description="Histidine kinase" evidence="9">
    <location>
        <begin position="280"/>
        <end position="495"/>
    </location>
</feature>
<dbReference type="InterPro" id="IPR005467">
    <property type="entry name" value="His_kinase_dom"/>
</dbReference>
<evidence type="ECO:0000256" key="7">
    <source>
        <dbReference type="PROSITE-ProRule" id="PRU00169"/>
    </source>
</evidence>
<dbReference type="Pfam" id="PF02518">
    <property type="entry name" value="HATPase_c"/>
    <property type="match status" value="1"/>
</dbReference>
<evidence type="ECO:0000256" key="6">
    <source>
        <dbReference type="ARBA" id="ARBA00023012"/>
    </source>
</evidence>
<dbReference type="PROSITE" id="PS50113">
    <property type="entry name" value="PAC"/>
    <property type="match status" value="1"/>
</dbReference>
<evidence type="ECO:0000313" key="13">
    <source>
        <dbReference type="Proteomes" id="UP000006242"/>
    </source>
</evidence>
<evidence type="ECO:0000313" key="12">
    <source>
        <dbReference type="EMBL" id="ERJ18394.1"/>
    </source>
</evidence>
<dbReference type="InterPro" id="IPR036890">
    <property type="entry name" value="HATPase_C_sf"/>
</dbReference>
<dbReference type="FunFam" id="3.30.565.10:FF:000010">
    <property type="entry name" value="Sensor histidine kinase RcsC"/>
    <property type="match status" value="1"/>
</dbReference>
<dbReference type="InterPro" id="IPR004358">
    <property type="entry name" value="Sig_transdc_His_kin-like_C"/>
</dbReference>
<dbReference type="SUPFAM" id="SSF55874">
    <property type="entry name" value="ATPase domain of HSP90 chaperone/DNA topoisomerase II/histidine kinase"/>
    <property type="match status" value="1"/>
</dbReference>
<evidence type="ECO:0000256" key="1">
    <source>
        <dbReference type="ARBA" id="ARBA00000085"/>
    </source>
</evidence>
<keyword evidence="3 7" id="KW-0597">Phosphoprotein</keyword>
<dbReference type="EMBL" id="AFNV02000019">
    <property type="protein sequence ID" value="ERJ18394.1"/>
    <property type="molecule type" value="Genomic_DNA"/>
</dbReference>
<dbReference type="CDD" id="cd17546">
    <property type="entry name" value="REC_hyHK_CKI1_RcsC-like"/>
    <property type="match status" value="1"/>
</dbReference>
<feature type="modified residue" description="4-aspartylphosphate" evidence="7">
    <location>
        <position position="572"/>
    </location>
</feature>
<feature type="region of interest" description="Disordered" evidence="8">
    <location>
        <begin position="669"/>
        <end position="756"/>
    </location>
</feature>
<dbReference type="PROSITE" id="PS50109">
    <property type="entry name" value="HIS_KIN"/>
    <property type="match status" value="1"/>
</dbReference>
<evidence type="ECO:0000256" key="4">
    <source>
        <dbReference type="ARBA" id="ARBA00022679"/>
    </source>
</evidence>
<dbReference type="Gene3D" id="1.10.287.130">
    <property type="match status" value="1"/>
</dbReference>
<dbReference type="Gene3D" id="3.40.50.2300">
    <property type="match status" value="1"/>
</dbReference>
<gene>
    <name evidence="12" type="ORF">SSPSH_002675</name>
</gene>
<dbReference type="STRING" id="1033802.SSPSH_002675"/>
<dbReference type="InterPro" id="IPR000014">
    <property type="entry name" value="PAS"/>
</dbReference>
<reference evidence="12 13" key="2">
    <citation type="journal article" date="2013" name="PLoS ONE">
        <title>INDIGO - INtegrated Data Warehouse of MIcrobial GenOmes with Examples from the Red Sea Extremophiles.</title>
        <authorList>
            <person name="Alam I."/>
            <person name="Antunes A."/>
            <person name="Kamau A.A."/>
            <person name="Ba Alawi W."/>
            <person name="Kalkatawi M."/>
            <person name="Stingl U."/>
            <person name="Bajic V.B."/>
        </authorList>
    </citation>
    <scope>NUCLEOTIDE SEQUENCE [LARGE SCALE GENOMIC DNA]</scope>
    <source>
        <strain evidence="12 13">E1L3A</strain>
    </source>
</reference>
<sequence>MSVDGELEQISRFLNGIGHHAYICLDKAGRVVSSTRMAQDIAGLTATEAHGRLFTHMLPRVADGQESLDTMVLEGLFNPGQKFTDLRRRYSQSGRSMWLEVTIERLDGAQVTGITYGMSLMDVSERQHVEAHLRESLRMLHVAEETAGLGHWRLDLATQKTQWSKGVYLIHGFDENSSAGLDEALNAYVPEDRERVAAVLEHAIATRQDFEFRATLQRPQGDRRVVQVKGHAELDAAEEAIALFGVIRDITAESAATRELVVARDEAASAAQANMMLLPTMSHEIRTPLSGIVGMLESLHSGSALQTPEHVLKTVESASRTLMTVLNDVLDHAKIESGELQIENVAFDLAEVAHGTLDLFEASAAEKELTLVREVEGPLEVLGDPTGIQQIMSNFLSNAIKFTAVGSVRPALGFDAATGCRIEVIDSGIGIDQATLAQIFKPFRQAGASTTRHFGGSGLGLSICQRLAEAMGGFVGAESVVGGGSRFWLQLPMQKVERETPQRAAQGFDEPAGLPTVSGTMPHVLIVDDTQTNCLIAESHLRALGAHVETASNGLEALQRMCTHEFDAVLMDNAMPVLRGTVASDLIRLMPFPRCSVPIVGVSADSSGEHTQQTSSAVRMNAMLEKPLRQESLAATLAPLLGDWQWRKSAGVGAARAVRPCEGRVYRRARKPDRRRQVSRRRHALSRRNMRNGAKASGQAVALSADGHDSAGWQQSSRGSECTRDLCHQSRSGRRGRRRAFSRRSVLSPVRTADRTAAAAPARRRYWPARAEFSGSFRGGGKQAFRCAER</sequence>
<dbReference type="InterPro" id="IPR035965">
    <property type="entry name" value="PAS-like_dom_sf"/>
</dbReference>
<dbReference type="GO" id="GO:0000155">
    <property type="term" value="F:phosphorelay sensor kinase activity"/>
    <property type="evidence" value="ECO:0007669"/>
    <property type="project" value="InterPro"/>
</dbReference>
<dbReference type="PRINTS" id="PR00344">
    <property type="entry name" value="BCTRLSENSOR"/>
</dbReference>
<dbReference type="Gene3D" id="2.10.70.100">
    <property type="match status" value="1"/>
</dbReference>
<dbReference type="SMART" id="SM00086">
    <property type="entry name" value="PAC"/>
    <property type="match status" value="2"/>
</dbReference>
<dbReference type="GO" id="GO:0009927">
    <property type="term" value="F:histidine phosphotransfer kinase activity"/>
    <property type="evidence" value="ECO:0007669"/>
    <property type="project" value="TreeGrafter"/>
</dbReference>
<dbReference type="SMART" id="SM00387">
    <property type="entry name" value="HATPase_c"/>
    <property type="match status" value="1"/>
</dbReference>
<dbReference type="InterPro" id="IPR036097">
    <property type="entry name" value="HisK_dim/P_sf"/>
</dbReference>
<dbReference type="InterPro" id="IPR001610">
    <property type="entry name" value="PAC"/>
</dbReference>
<dbReference type="Gene3D" id="3.30.565.10">
    <property type="entry name" value="Histidine kinase-like ATPase, C-terminal domain"/>
    <property type="match status" value="1"/>
</dbReference>
<dbReference type="eggNOG" id="COG5002">
    <property type="taxonomic scope" value="Bacteria"/>
</dbReference>
<comment type="catalytic activity">
    <reaction evidence="1">
        <text>ATP + protein L-histidine = ADP + protein N-phospho-L-histidine.</text>
        <dbReference type="EC" id="2.7.13.3"/>
    </reaction>
</comment>
<dbReference type="InterPro" id="IPR013655">
    <property type="entry name" value="PAS_fold_3"/>
</dbReference>
<dbReference type="InterPro" id="IPR011006">
    <property type="entry name" value="CheY-like_superfamily"/>
</dbReference>
<evidence type="ECO:0000256" key="5">
    <source>
        <dbReference type="ARBA" id="ARBA00022777"/>
    </source>
</evidence>
<evidence type="ECO:0000256" key="2">
    <source>
        <dbReference type="ARBA" id="ARBA00012438"/>
    </source>
</evidence>
<dbReference type="Pfam" id="PF08447">
    <property type="entry name" value="PAS_3"/>
    <property type="match status" value="1"/>
</dbReference>
<feature type="compositionally biased region" description="Basic residues" evidence="8">
    <location>
        <begin position="731"/>
        <end position="742"/>
    </location>
</feature>
<dbReference type="SMART" id="SM00448">
    <property type="entry name" value="REC"/>
    <property type="match status" value="1"/>
</dbReference>
<dbReference type="SMART" id="SM00388">
    <property type="entry name" value="HisKA"/>
    <property type="match status" value="1"/>
</dbReference>
<dbReference type="CDD" id="cd16922">
    <property type="entry name" value="HATPase_EvgS-ArcB-TorS-like"/>
    <property type="match status" value="1"/>
</dbReference>
<protein>
    <recommendedName>
        <fullName evidence="2">histidine kinase</fullName>
        <ecNumber evidence="2">2.7.13.3</ecNumber>
    </recommendedName>
</protein>
<feature type="domain" description="PAC" evidence="11">
    <location>
        <begin position="208"/>
        <end position="262"/>
    </location>
</feature>
<dbReference type="NCBIfam" id="TIGR00229">
    <property type="entry name" value="sensory_box"/>
    <property type="match status" value="2"/>
</dbReference>